<accession>A0AC35TID0</accession>
<dbReference type="Proteomes" id="UP000095286">
    <property type="component" value="Unplaced"/>
</dbReference>
<protein>
    <submittedName>
        <fullName evidence="2">Phosphorylase b kinase regulatory subunit</fullName>
    </submittedName>
</protein>
<dbReference type="WBParaSite" id="RSKR_0000085300.1">
    <property type="protein sequence ID" value="RSKR_0000085300.1"/>
    <property type="gene ID" value="RSKR_0000085300"/>
</dbReference>
<evidence type="ECO:0000313" key="2">
    <source>
        <dbReference type="WBParaSite" id="RSKR_0000085300.1"/>
    </source>
</evidence>
<proteinExistence type="predicted"/>
<evidence type="ECO:0000313" key="1">
    <source>
        <dbReference type="Proteomes" id="UP000095286"/>
    </source>
</evidence>
<name>A0AC35TID0_9BILA</name>
<reference evidence="2" key="1">
    <citation type="submission" date="2016-11" db="UniProtKB">
        <authorList>
            <consortium name="WormBaseParasite"/>
        </authorList>
    </citation>
    <scope>IDENTIFICATION</scope>
    <source>
        <strain evidence="2">KR3021</strain>
    </source>
</reference>
<sequence length="1231" mass="140816">MRTRSKSGFQLDQLMQLVTKTILVAQHPVSGLFQNNPTIFPSHAWVRDNLYAAQALWALYRAYKKCANFDEDLERAKKLGYSCIKLMQSLMECMMRQSDKVELFKKDQRAIDCLHAKYSVLSKDPVTEDGSWGHLQIDATSLFLLTLAQMTASGLQIVRNFDEVAFIQNLVYYIETGYRTPDYGIWERGDKTNQGMRELNSSSVGLAKSALHALREVGDLFSDGSKSSCIHIVSDEIEQCDAVLSSMLPRESFSKEIDASLLSIISFPAFAVSDKALIDKTRNAVLKLLYGNYGCIRFIRDGYKTVLEDPNRLHYDNSELQNFENIECEWPLFLLFLIIDATFNNDQDKMKEYWEKLDKVLIKDPSDPGFNLVPELYKVPYDKVALEKRERGSQGREVGGIAPFLWAQSLYIICLLLREEFITPAELDPLSRRLAAFEKRPPSEVQVVILAETVHVKRQLFSHGIDVQTIDEVDPIFCIQTASVLSKILSRLGECPKLKLTGRPEDRDIGLLTTSKLYQFGQRFVVFTPQFMDRKRSHLLYDIRIMMDEWSSELQYIYTSWNRANMPGRALVLLVVNQNMIEDNNPAHHSPDHCITTEIKATVIDTILKIQNGYIGGSRVIMGNIHSFFRTTAISRLELHDNHASLIEESYIHGSVHRSYLDKWDEENKQDPCTPIKATTFNGIIRRQSSIKDKKPKQFSAVHNASMRHRSMVFDSNDVDLVQLRLAYSSAKANVIEPSSPTKILEDISESQNKSIAFNTQEFLDTDFISSSLGEESYLASKMKNEFTDMGDSNLVDLLGETNVLDEQASVIHCLWLKRGPNHMVHMKKHNARVSVRDLTEEVYRKACISRDWTWVRISGGLLEKQMDELTKNVTHLLVRQKQLTVGAPSVTEEPITSPKTRGELRELFYRAYKDDSNAWTLAQEVIVALGSLVRTEPKLFLEMFRLRIGLIVQVMASELARIKDIGGDEASQQLLSLSPFEIKQMIYSLLSGRLLEEEDGNHSVGVGIREKRTGIGSFRKQIEERRSMRRSLRCVSQEPEEKDSPESGVIEEDYQFGIWLRHRRIDGALNRVPENFYSNIWKTLRRFQAGISVGEHILDWNLTQEMTQREIKFSLQVEHILNQIVEPEYREVLVEALTLLGHLDTLIQDVPKINCREPFELDRIIRIANALFIEHNRELDTIVMECCGSNNLCDGARGVCLYFYDSAPAGEFGTAHYMIKALMDLFSPDF</sequence>
<organism evidence="1 2">
    <name type="scientific">Rhabditophanes sp. KR3021</name>
    <dbReference type="NCBI Taxonomy" id="114890"/>
    <lineage>
        <taxon>Eukaryota</taxon>
        <taxon>Metazoa</taxon>
        <taxon>Ecdysozoa</taxon>
        <taxon>Nematoda</taxon>
        <taxon>Chromadorea</taxon>
        <taxon>Rhabditida</taxon>
        <taxon>Tylenchina</taxon>
        <taxon>Panagrolaimomorpha</taxon>
        <taxon>Strongyloidoidea</taxon>
        <taxon>Alloionematidae</taxon>
        <taxon>Rhabditophanes</taxon>
    </lineage>
</organism>